<feature type="region of interest" description="Disordered" evidence="1">
    <location>
        <begin position="113"/>
        <end position="177"/>
    </location>
</feature>
<feature type="region of interest" description="Disordered" evidence="1">
    <location>
        <begin position="1"/>
        <end position="25"/>
    </location>
</feature>
<evidence type="ECO:0000313" key="3">
    <source>
        <dbReference type="Proteomes" id="UP001178507"/>
    </source>
</evidence>
<feature type="region of interest" description="Disordered" evidence="1">
    <location>
        <begin position="56"/>
        <end position="81"/>
    </location>
</feature>
<name>A0AA36N3A5_9DINO</name>
<feature type="compositionally biased region" description="Low complexity" evidence="1">
    <location>
        <begin position="137"/>
        <end position="155"/>
    </location>
</feature>
<keyword evidence="3" id="KW-1185">Reference proteome</keyword>
<organism evidence="2 3">
    <name type="scientific">Effrenium voratum</name>
    <dbReference type="NCBI Taxonomy" id="2562239"/>
    <lineage>
        <taxon>Eukaryota</taxon>
        <taxon>Sar</taxon>
        <taxon>Alveolata</taxon>
        <taxon>Dinophyceae</taxon>
        <taxon>Suessiales</taxon>
        <taxon>Symbiodiniaceae</taxon>
        <taxon>Effrenium</taxon>
    </lineage>
</organism>
<reference evidence="2" key="1">
    <citation type="submission" date="2023-08" db="EMBL/GenBank/DDBJ databases">
        <authorList>
            <person name="Chen Y."/>
            <person name="Shah S."/>
            <person name="Dougan E. K."/>
            <person name="Thang M."/>
            <person name="Chan C."/>
        </authorList>
    </citation>
    <scope>NUCLEOTIDE SEQUENCE</scope>
</reference>
<protein>
    <submittedName>
        <fullName evidence="2">Uncharacterized protein</fullName>
    </submittedName>
</protein>
<accession>A0AA36N3A5</accession>
<dbReference type="EMBL" id="CAUJNA010002135">
    <property type="protein sequence ID" value="CAJ1390753.1"/>
    <property type="molecule type" value="Genomic_DNA"/>
</dbReference>
<evidence type="ECO:0000256" key="1">
    <source>
        <dbReference type="SAM" id="MobiDB-lite"/>
    </source>
</evidence>
<evidence type="ECO:0000313" key="2">
    <source>
        <dbReference type="EMBL" id="CAJ1390753.1"/>
    </source>
</evidence>
<sequence length="177" mass="19082">MTPTQNCRPPSPCRGPSSRRPGMRTSWNAPLRLLCWRQRRSVPPRTPQRMYFERCSCRRRRAHKGPEEEGPAAKAGEDDSELFQAALRASRVDLGPRGISQAAKIMATGDEKLGQQALAKPKCASRQSSRGFKPDDSPGGSSPASARSASSPASAMLPKRAGASAALRDTGKALARK</sequence>
<gene>
    <name evidence="2" type="ORF">EVOR1521_LOCUS16077</name>
</gene>
<dbReference type="Proteomes" id="UP001178507">
    <property type="component" value="Unassembled WGS sequence"/>
</dbReference>
<comment type="caution">
    <text evidence="2">The sequence shown here is derived from an EMBL/GenBank/DDBJ whole genome shotgun (WGS) entry which is preliminary data.</text>
</comment>
<proteinExistence type="predicted"/>
<dbReference type="AlphaFoldDB" id="A0AA36N3A5"/>